<dbReference type="HAMAP" id="MF_00182">
    <property type="entry name" value="Formyl_trans"/>
    <property type="match status" value="1"/>
</dbReference>
<dbReference type="Proteomes" id="UP000193431">
    <property type="component" value="Chromosome"/>
</dbReference>
<dbReference type="PANTHER" id="PTHR11138">
    <property type="entry name" value="METHIONYL-TRNA FORMYLTRANSFERASE"/>
    <property type="match status" value="1"/>
</dbReference>
<dbReference type="EC" id="2.1.2.9" evidence="2 5"/>
<dbReference type="GO" id="GO:0004479">
    <property type="term" value="F:methionyl-tRNA formyltransferase activity"/>
    <property type="evidence" value="ECO:0007669"/>
    <property type="project" value="UniProtKB-UniRule"/>
</dbReference>
<comment type="catalytic activity">
    <reaction evidence="5">
        <text>L-methionyl-tRNA(fMet) + (6R)-10-formyltetrahydrofolate = N-formyl-L-methionyl-tRNA(fMet) + (6S)-5,6,7,8-tetrahydrofolate + H(+)</text>
        <dbReference type="Rhea" id="RHEA:24380"/>
        <dbReference type="Rhea" id="RHEA-COMP:9952"/>
        <dbReference type="Rhea" id="RHEA-COMP:9953"/>
        <dbReference type="ChEBI" id="CHEBI:15378"/>
        <dbReference type="ChEBI" id="CHEBI:57453"/>
        <dbReference type="ChEBI" id="CHEBI:78530"/>
        <dbReference type="ChEBI" id="CHEBI:78844"/>
        <dbReference type="ChEBI" id="CHEBI:195366"/>
        <dbReference type="EC" id="2.1.2.9"/>
    </reaction>
</comment>
<accession>A0A1W6MII8</accession>
<dbReference type="InterPro" id="IPR041711">
    <property type="entry name" value="Met-tRNA-FMT_N"/>
</dbReference>
<dbReference type="OrthoDB" id="9802815at2"/>
<dbReference type="InterPro" id="IPR011034">
    <property type="entry name" value="Formyl_transferase-like_C_sf"/>
</dbReference>
<dbReference type="InterPro" id="IPR002376">
    <property type="entry name" value="Formyl_transf_N"/>
</dbReference>
<dbReference type="CDD" id="cd08704">
    <property type="entry name" value="Met_tRNA_FMT_C"/>
    <property type="match status" value="1"/>
</dbReference>
<comment type="similarity">
    <text evidence="1 5">Belongs to the Fmt family.</text>
</comment>
<keyword evidence="4 5" id="KW-0648">Protein biosynthesis</keyword>
<dbReference type="CDD" id="cd08646">
    <property type="entry name" value="FMT_core_Met-tRNA-FMT_N"/>
    <property type="match status" value="1"/>
</dbReference>
<name>A0A1W6MII8_9FLAO</name>
<keyword evidence="3 5" id="KW-0808">Transferase</keyword>
<protein>
    <recommendedName>
        <fullName evidence="2 5">Methionyl-tRNA formyltransferase</fullName>
        <ecNumber evidence="2 5">2.1.2.9</ecNumber>
    </recommendedName>
</protein>
<dbReference type="Pfam" id="PF00551">
    <property type="entry name" value="Formyl_trans_N"/>
    <property type="match status" value="1"/>
</dbReference>
<dbReference type="RefSeq" id="WP_085766232.1">
    <property type="nucleotide sequence ID" value="NZ_CP019344.1"/>
</dbReference>
<keyword evidence="9" id="KW-1185">Reference proteome</keyword>
<evidence type="ECO:0000256" key="5">
    <source>
        <dbReference type="HAMAP-Rule" id="MF_00182"/>
    </source>
</evidence>
<evidence type="ECO:0000259" key="7">
    <source>
        <dbReference type="Pfam" id="PF02911"/>
    </source>
</evidence>
<dbReference type="InterPro" id="IPR036477">
    <property type="entry name" value="Formyl_transf_N_sf"/>
</dbReference>
<gene>
    <name evidence="5" type="primary">fmt</name>
    <name evidence="8" type="ORF">BST97_05200</name>
</gene>
<feature type="binding site" evidence="5">
    <location>
        <begin position="112"/>
        <end position="115"/>
    </location>
    <ligand>
        <name>(6S)-5,6,7,8-tetrahydrofolate</name>
        <dbReference type="ChEBI" id="CHEBI:57453"/>
    </ligand>
</feature>
<feature type="domain" description="Formyl transferase C-terminal" evidence="7">
    <location>
        <begin position="207"/>
        <end position="307"/>
    </location>
</feature>
<evidence type="ECO:0000313" key="8">
    <source>
        <dbReference type="EMBL" id="ARN77428.1"/>
    </source>
</evidence>
<dbReference type="Pfam" id="PF02911">
    <property type="entry name" value="Formyl_trans_C"/>
    <property type="match status" value="1"/>
</dbReference>
<reference evidence="8 9" key="1">
    <citation type="submission" date="2016-11" db="EMBL/GenBank/DDBJ databases">
        <title>Trade-off between light-utilization and light-protection in marine flavobacteria.</title>
        <authorList>
            <person name="Kumagai Y."/>
        </authorList>
    </citation>
    <scope>NUCLEOTIDE SEQUENCE [LARGE SCALE GENOMIC DNA]</scope>
    <source>
        <strain evidence="8 9">JCM 13191</strain>
    </source>
</reference>
<dbReference type="InterPro" id="IPR005794">
    <property type="entry name" value="Fmt"/>
</dbReference>
<evidence type="ECO:0000256" key="3">
    <source>
        <dbReference type="ARBA" id="ARBA00022679"/>
    </source>
</evidence>
<dbReference type="InterPro" id="IPR044135">
    <property type="entry name" value="Met-tRNA-FMT_C"/>
</dbReference>
<dbReference type="AlphaFoldDB" id="A0A1W6MII8"/>
<dbReference type="EMBL" id="CP019344">
    <property type="protein sequence ID" value="ARN77428.1"/>
    <property type="molecule type" value="Genomic_DNA"/>
</dbReference>
<organism evidence="8 9">
    <name type="scientific">Nonlabens spongiae</name>
    <dbReference type="NCBI Taxonomy" id="331648"/>
    <lineage>
        <taxon>Bacteria</taxon>
        <taxon>Pseudomonadati</taxon>
        <taxon>Bacteroidota</taxon>
        <taxon>Flavobacteriia</taxon>
        <taxon>Flavobacteriales</taxon>
        <taxon>Flavobacteriaceae</taxon>
        <taxon>Nonlabens</taxon>
    </lineage>
</organism>
<dbReference type="InterPro" id="IPR005793">
    <property type="entry name" value="Formyl_trans_C"/>
</dbReference>
<dbReference type="Gene3D" id="3.40.50.12230">
    <property type="match status" value="1"/>
</dbReference>
<dbReference type="GO" id="GO:0005829">
    <property type="term" value="C:cytosol"/>
    <property type="evidence" value="ECO:0007669"/>
    <property type="project" value="TreeGrafter"/>
</dbReference>
<evidence type="ECO:0000313" key="9">
    <source>
        <dbReference type="Proteomes" id="UP000193431"/>
    </source>
</evidence>
<dbReference type="SUPFAM" id="SSF50486">
    <property type="entry name" value="FMT C-terminal domain-like"/>
    <property type="match status" value="1"/>
</dbReference>
<dbReference type="STRING" id="331648.BST97_05200"/>
<evidence type="ECO:0000259" key="6">
    <source>
        <dbReference type="Pfam" id="PF00551"/>
    </source>
</evidence>
<sequence>MRDKLKIVFFGTPEFATHILDGIVQSHHQVVGVVTVADKPAGRGRKLQESHVKQYAVGTGLRVLQPTNLKDENFIKELSGLEADLFVIVAFRMLPRVVWDMPEMGTFNLHASLLPQYRGAAPINWAVINQEKKSGVTTFFIDEKIDTGAMILQAECALEPMETAGSLYTKLMHLGRTLTLETIDLIAEGEASLTKQTNYDELKDAPKLTTENTKIDFSKPAQQVDAVVRGLNPFPIAKATLLDKNNILQVKIFETSIVNKPHNMIPGSIVVKNNEIMIACSDSFVLLEKLQLPNKKAMDAKSLLNGYSFSSDARFDLG</sequence>
<dbReference type="NCBIfam" id="TIGR00460">
    <property type="entry name" value="fmt"/>
    <property type="match status" value="1"/>
</dbReference>
<feature type="domain" description="Formyl transferase N-terminal" evidence="6">
    <location>
        <begin position="6"/>
        <end position="181"/>
    </location>
</feature>
<evidence type="ECO:0000256" key="4">
    <source>
        <dbReference type="ARBA" id="ARBA00022917"/>
    </source>
</evidence>
<proteinExistence type="inferred from homology"/>
<evidence type="ECO:0000256" key="1">
    <source>
        <dbReference type="ARBA" id="ARBA00010699"/>
    </source>
</evidence>
<comment type="function">
    <text evidence="5">Attaches a formyl group to the free amino group of methionyl-tRNA(fMet). The formyl group appears to play a dual role in the initiator identity of N-formylmethionyl-tRNA by promoting its recognition by IF2 and preventing the misappropriation of this tRNA by the elongation apparatus.</text>
</comment>
<dbReference type="SUPFAM" id="SSF53328">
    <property type="entry name" value="Formyltransferase"/>
    <property type="match status" value="1"/>
</dbReference>
<evidence type="ECO:0000256" key="2">
    <source>
        <dbReference type="ARBA" id="ARBA00012261"/>
    </source>
</evidence>
<dbReference type="PANTHER" id="PTHR11138:SF5">
    <property type="entry name" value="METHIONYL-TRNA FORMYLTRANSFERASE, MITOCHONDRIAL"/>
    <property type="match status" value="1"/>
</dbReference>